<gene>
    <name evidence="1" type="ORF">POF43_013390</name>
</gene>
<dbReference type="RefSeq" id="WP_271323277.1">
    <property type="nucleotide sequence ID" value="NZ_JAAGKO020000016.1"/>
</dbReference>
<reference evidence="1 2" key="1">
    <citation type="submission" date="2023-05" db="EMBL/GenBank/DDBJ databases">
        <title>Streptantibioticus silvisoli sp. nov., acidotolerant actinomycetes 1 from pine litter.</title>
        <authorList>
            <person name="Swiecimska M."/>
            <person name="Golinska P."/>
            <person name="Sangal V."/>
            <person name="Wachnowicz B."/>
            <person name="Goodfellow M."/>
        </authorList>
    </citation>
    <scope>NUCLEOTIDE SEQUENCE [LARGE SCALE GENOMIC DNA]</scope>
    <source>
        <strain evidence="1 2">SL54</strain>
    </source>
</reference>
<evidence type="ECO:0000313" key="1">
    <source>
        <dbReference type="EMBL" id="MDI5963694.1"/>
    </source>
</evidence>
<dbReference type="Proteomes" id="UP001156398">
    <property type="component" value="Unassembled WGS sequence"/>
</dbReference>
<dbReference type="EMBL" id="JAAGKO020000016">
    <property type="protein sequence ID" value="MDI5963694.1"/>
    <property type="molecule type" value="Genomic_DNA"/>
</dbReference>
<sequence>MQRQRTPDEWLDIARFVRHAANKLAPAPLPLCLPGEPQACGQDAQRHALGWSAELKALSHHLIEAAADSQEEAAYFAGTFYKERLAALREASPPTT</sequence>
<name>A0ABT6W0B4_9ACTN</name>
<comment type="caution">
    <text evidence="1">The sequence shown here is derived from an EMBL/GenBank/DDBJ whole genome shotgun (WGS) entry which is preliminary data.</text>
</comment>
<accession>A0ABT6W0B4</accession>
<organism evidence="1 2">
    <name type="scientific">Streptantibioticus silvisoli</name>
    <dbReference type="NCBI Taxonomy" id="2705255"/>
    <lineage>
        <taxon>Bacteria</taxon>
        <taxon>Bacillati</taxon>
        <taxon>Actinomycetota</taxon>
        <taxon>Actinomycetes</taxon>
        <taxon>Kitasatosporales</taxon>
        <taxon>Streptomycetaceae</taxon>
        <taxon>Streptantibioticus</taxon>
    </lineage>
</organism>
<protein>
    <submittedName>
        <fullName evidence="1">Uncharacterized protein</fullName>
    </submittedName>
</protein>
<evidence type="ECO:0000313" key="2">
    <source>
        <dbReference type="Proteomes" id="UP001156398"/>
    </source>
</evidence>
<proteinExistence type="predicted"/>
<keyword evidence="2" id="KW-1185">Reference proteome</keyword>